<dbReference type="EMBL" id="BSYO01000001">
    <property type="protein sequence ID" value="GMG98998.1"/>
    <property type="molecule type" value="Genomic_DNA"/>
</dbReference>
<feature type="compositionally biased region" description="Polar residues" evidence="6">
    <location>
        <begin position="60"/>
        <end position="71"/>
    </location>
</feature>
<dbReference type="GO" id="GO:0016757">
    <property type="term" value="F:glycosyltransferase activity"/>
    <property type="evidence" value="ECO:0007669"/>
    <property type="project" value="UniProtKB-KW"/>
</dbReference>
<proteinExistence type="predicted"/>
<dbReference type="AlphaFoldDB" id="A0AAD3RWH7"/>
<protein>
    <recommendedName>
        <fullName evidence="10">Core-2/I-branching beta-1,6-N-acetylglucosaminyltransferase family protein</fullName>
    </recommendedName>
</protein>
<sequence length="413" mass="46275">MLSPNLLSILCAVVLCLPIALLFTITGDTATTTAAISRRDDDSPPIVRVPLPNLENFTRNPTPILSYNQNPPKLEPHLADGGTKQPRSSPSPPPPDDSEDEILFREASKVNQNPSPPSSEKKVAFMFLTTTPLPFAPLWELFFNQSKTKYYNIYIHADPTFSYDPPFAGVFSGRVIPSSKPTRRNTPTLISAARRLVAHALLHDPTNYMFVLLSSACVPLHSFNFTYGTLVASRKSFIEILNNETTSYGRWAARGADKMLPEVGLDDFRIGSQFWVLTRKHATVVVGDRRLWEKFKLPCVRRHTCYPEENYFPTLLSMVDPQGVVPATLTHVDWRSSHDGHPRTYNASEVGPELIERLRSGRPRYGDVGTNGSDSSVMERRDPFLFARKFAPNCLQPLLSMANDTIFRGSIRI</sequence>
<keyword evidence="2" id="KW-0328">Glycosyltransferase</keyword>
<dbReference type="InterPro" id="IPR003406">
    <property type="entry name" value="Glyco_trans_14"/>
</dbReference>
<dbReference type="Pfam" id="PF02485">
    <property type="entry name" value="Branch"/>
    <property type="match status" value="1"/>
</dbReference>
<keyword evidence="3" id="KW-0808">Transferase</keyword>
<evidence type="ECO:0000313" key="9">
    <source>
        <dbReference type="Proteomes" id="UP001279734"/>
    </source>
</evidence>
<comment type="subcellular location">
    <subcellularLocation>
        <location evidence="1">Membrane</location>
        <topology evidence="1">Single-pass type II membrane protein</topology>
    </subcellularLocation>
</comment>
<evidence type="ECO:0000256" key="3">
    <source>
        <dbReference type="ARBA" id="ARBA00022679"/>
    </source>
</evidence>
<keyword evidence="5" id="KW-0325">Glycoprotein</keyword>
<gene>
    <name evidence="8" type="ORF">Nepgr_000838</name>
</gene>
<accession>A0AAD3RWH7</accession>
<keyword evidence="4" id="KW-0472">Membrane</keyword>
<dbReference type="PANTHER" id="PTHR31042:SF60">
    <property type="entry name" value="CORE-2_I-BRANCHING BETA-1,6-N-ACETYLGLUCOSAMINYLTRANSFERASE FAMILY PROTEIN"/>
    <property type="match status" value="1"/>
</dbReference>
<comment type="caution">
    <text evidence="8">The sequence shown here is derived from an EMBL/GenBank/DDBJ whole genome shotgun (WGS) entry which is preliminary data.</text>
</comment>
<evidence type="ECO:0000256" key="1">
    <source>
        <dbReference type="ARBA" id="ARBA00004606"/>
    </source>
</evidence>
<evidence type="ECO:0000256" key="6">
    <source>
        <dbReference type="SAM" id="MobiDB-lite"/>
    </source>
</evidence>
<feature type="signal peptide" evidence="7">
    <location>
        <begin position="1"/>
        <end position="22"/>
    </location>
</feature>
<organism evidence="8 9">
    <name type="scientific">Nepenthes gracilis</name>
    <name type="common">Slender pitcher plant</name>
    <dbReference type="NCBI Taxonomy" id="150966"/>
    <lineage>
        <taxon>Eukaryota</taxon>
        <taxon>Viridiplantae</taxon>
        <taxon>Streptophyta</taxon>
        <taxon>Embryophyta</taxon>
        <taxon>Tracheophyta</taxon>
        <taxon>Spermatophyta</taxon>
        <taxon>Magnoliopsida</taxon>
        <taxon>eudicotyledons</taxon>
        <taxon>Gunneridae</taxon>
        <taxon>Pentapetalae</taxon>
        <taxon>Caryophyllales</taxon>
        <taxon>Nepenthaceae</taxon>
        <taxon>Nepenthes</taxon>
    </lineage>
</organism>
<feature type="chain" id="PRO_5042076989" description="Core-2/I-branching beta-1,6-N-acetylglucosaminyltransferase family protein" evidence="7">
    <location>
        <begin position="23"/>
        <end position="413"/>
    </location>
</feature>
<keyword evidence="7" id="KW-0732">Signal</keyword>
<evidence type="ECO:0000256" key="2">
    <source>
        <dbReference type="ARBA" id="ARBA00022676"/>
    </source>
</evidence>
<dbReference type="GO" id="GO:0016020">
    <property type="term" value="C:membrane"/>
    <property type="evidence" value="ECO:0007669"/>
    <property type="project" value="UniProtKB-SubCell"/>
</dbReference>
<dbReference type="PANTHER" id="PTHR31042">
    <property type="entry name" value="CORE-2/I-BRANCHING BETA-1,6-N-ACETYLGLUCOSAMINYLTRANSFERASE FAMILY PROTEIN-RELATED"/>
    <property type="match status" value="1"/>
</dbReference>
<keyword evidence="9" id="KW-1185">Reference proteome</keyword>
<dbReference type="Proteomes" id="UP001279734">
    <property type="component" value="Unassembled WGS sequence"/>
</dbReference>
<evidence type="ECO:0000256" key="4">
    <source>
        <dbReference type="ARBA" id="ARBA00023136"/>
    </source>
</evidence>
<reference evidence="8" key="1">
    <citation type="submission" date="2023-05" db="EMBL/GenBank/DDBJ databases">
        <title>Nepenthes gracilis genome sequencing.</title>
        <authorList>
            <person name="Fukushima K."/>
        </authorList>
    </citation>
    <scope>NUCLEOTIDE SEQUENCE</scope>
    <source>
        <strain evidence="8">SING2019-196</strain>
    </source>
</reference>
<feature type="region of interest" description="Disordered" evidence="6">
    <location>
        <begin position="60"/>
        <end position="100"/>
    </location>
</feature>
<name>A0AAD3RWH7_NEPGR</name>
<evidence type="ECO:0000313" key="8">
    <source>
        <dbReference type="EMBL" id="GMG98998.1"/>
    </source>
</evidence>
<evidence type="ECO:0000256" key="7">
    <source>
        <dbReference type="SAM" id="SignalP"/>
    </source>
</evidence>
<dbReference type="InterPro" id="IPR044174">
    <property type="entry name" value="BC10-like"/>
</dbReference>
<evidence type="ECO:0008006" key="10">
    <source>
        <dbReference type="Google" id="ProtNLM"/>
    </source>
</evidence>
<evidence type="ECO:0000256" key="5">
    <source>
        <dbReference type="ARBA" id="ARBA00023180"/>
    </source>
</evidence>